<dbReference type="Pfam" id="PF02738">
    <property type="entry name" value="MoCoBD_1"/>
    <property type="match status" value="1"/>
</dbReference>
<dbReference type="Gene3D" id="3.10.20.30">
    <property type="match status" value="1"/>
</dbReference>
<evidence type="ECO:0000256" key="1">
    <source>
        <dbReference type="ARBA" id="ARBA00006849"/>
    </source>
</evidence>
<comment type="similarity">
    <text evidence="1">Belongs to the xanthine dehydrogenase family.</text>
</comment>
<dbReference type="InterPro" id="IPR008274">
    <property type="entry name" value="AldOxase/xan_DH_MoCoBD1"/>
</dbReference>
<dbReference type="Gene3D" id="3.90.1170.50">
    <property type="entry name" value="Aldehyde oxidase/xanthine dehydrogenase, a/b hammerhead"/>
    <property type="match status" value="1"/>
</dbReference>
<proteinExistence type="inferred from homology"/>
<dbReference type="Proteomes" id="UP001209854">
    <property type="component" value="Unassembled WGS sequence"/>
</dbReference>
<dbReference type="SUPFAM" id="SSF56003">
    <property type="entry name" value="Molybdenum cofactor-binding domain"/>
    <property type="match status" value="1"/>
</dbReference>
<dbReference type="Pfam" id="PF20256">
    <property type="entry name" value="MoCoBD_2"/>
    <property type="match status" value="1"/>
</dbReference>
<evidence type="ECO:0000259" key="4">
    <source>
        <dbReference type="SMART" id="SM01008"/>
    </source>
</evidence>
<organism evidence="5 6">
    <name type="scientific">Endozoicomonas gorgoniicola</name>
    <dbReference type="NCBI Taxonomy" id="1234144"/>
    <lineage>
        <taxon>Bacteria</taxon>
        <taxon>Pseudomonadati</taxon>
        <taxon>Pseudomonadota</taxon>
        <taxon>Gammaproteobacteria</taxon>
        <taxon>Oceanospirillales</taxon>
        <taxon>Endozoicomonadaceae</taxon>
        <taxon>Endozoicomonas</taxon>
    </lineage>
</organism>
<dbReference type="PANTHER" id="PTHR11908:SF132">
    <property type="entry name" value="ALDEHYDE OXIDASE 1-RELATED"/>
    <property type="match status" value="1"/>
</dbReference>
<accession>A0ABT3MP49</accession>
<dbReference type="InterPro" id="IPR037165">
    <property type="entry name" value="AldOxase/xan_DH_Mopterin-bd_sf"/>
</dbReference>
<dbReference type="Gene3D" id="1.10.150.120">
    <property type="entry name" value="[2Fe-2S]-binding domain"/>
    <property type="match status" value="1"/>
</dbReference>
<feature type="domain" description="Aldehyde oxidase/xanthine dehydrogenase a/b hammerhead" evidence="4">
    <location>
        <begin position="184"/>
        <end position="296"/>
    </location>
</feature>
<dbReference type="InterPro" id="IPR012675">
    <property type="entry name" value="Beta-grasp_dom_sf"/>
</dbReference>
<dbReference type="Pfam" id="PF01315">
    <property type="entry name" value="Ald_Xan_dh_C"/>
    <property type="match status" value="1"/>
</dbReference>
<dbReference type="InterPro" id="IPR036884">
    <property type="entry name" value="2Fe-2S-bd_dom_sf"/>
</dbReference>
<dbReference type="Gene3D" id="3.30.365.10">
    <property type="entry name" value="Aldehyde oxidase/xanthine dehydrogenase, molybdopterin binding domain"/>
    <property type="match status" value="4"/>
</dbReference>
<dbReference type="InterPro" id="IPR002888">
    <property type="entry name" value="2Fe-2S-bd"/>
</dbReference>
<dbReference type="PANTHER" id="PTHR11908">
    <property type="entry name" value="XANTHINE DEHYDROGENASE"/>
    <property type="match status" value="1"/>
</dbReference>
<name>A0ABT3MP49_9GAMM</name>
<dbReference type="InterPro" id="IPR017699">
    <property type="entry name" value="Mo-bd_YgfN/XdhD"/>
</dbReference>
<dbReference type="Pfam" id="PF01799">
    <property type="entry name" value="Fer2_2"/>
    <property type="match status" value="1"/>
</dbReference>
<gene>
    <name evidence="5" type="ORF">NX722_00450</name>
</gene>
<dbReference type="InterPro" id="IPR016208">
    <property type="entry name" value="Ald_Oxase/xanthine_DH-like"/>
</dbReference>
<evidence type="ECO:0000256" key="3">
    <source>
        <dbReference type="ARBA" id="ARBA00023002"/>
    </source>
</evidence>
<dbReference type="InterPro" id="IPR000674">
    <property type="entry name" value="Ald_Oxase/Xan_DH_a/b"/>
</dbReference>
<dbReference type="InterPro" id="IPR046867">
    <property type="entry name" value="AldOxase/xan_DH_MoCoBD2"/>
</dbReference>
<protein>
    <submittedName>
        <fullName evidence="5">Molybdopterin-dependent oxidoreductase Mo/Fe-S-binding subunit</fullName>
    </submittedName>
</protein>
<evidence type="ECO:0000256" key="2">
    <source>
        <dbReference type="ARBA" id="ARBA00022505"/>
    </source>
</evidence>
<keyword evidence="3" id="KW-0560">Oxidoreductase</keyword>
<dbReference type="InterPro" id="IPR036856">
    <property type="entry name" value="Ald_Oxase/Xan_DH_a/b_sf"/>
</dbReference>
<dbReference type="EMBL" id="JAPFCC010000001">
    <property type="protein sequence ID" value="MCW7551152.1"/>
    <property type="molecule type" value="Genomic_DNA"/>
</dbReference>
<keyword evidence="6" id="KW-1185">Reference proteome</keyword>
<dbReference type="NCBIfam" id="TIGR03313">
    <property type="entry name" value="Se_sel_red_Mo"/>
    <property type="match status" value="1"/>
</dbReference>
<keyword evidence="2" id="KW-0500">Molybdenum</keyword>
<dbReference type="RefSeq" id="WP_262566224.1">
    <property type="nucleotide sequence ID" value="NZ_JAPFCC010000001.1"/>
</dbReference>
<reference evidence="5 6" key="1">
    <citation type="submission" date="2022-10" db="EMBL/GenBank/DDBJ databases">
        <title>High-quality genome sequences of two octocoral-associated bacteria, Endozoicomonas euniceicola EF212 and Endozoicomonas gorgoniicola PS125.</title>
        <authorList>
            <person name="Chiou Y.-J."/>
            <person name="Chen Y.-H."/>
        </authorList>
    </citation>
    <scope>NUCLEOTIDE SEQUENCE [LARGE SCALE GENOMIC DNA]</scope>
    <source>
        <strain evidence="5 6">PS125</strain>
    </source>
</reference>
<dbReference type="SUPFAM" id="SSF47741">
    <property type="entry name" value="CO dehydrogenase ISP C-domain like"/>
    <property type="match status" value="1"/>
</dbReference>
<dbReference type="SUPFAM" id="SSF54665">
    <property type="entry name" value="CO dehydrogenase molybdoprotein N-domain-like"/>
    <property type="match status" value="1"/>
</dbReference>
<evidence type="ECO:0000313" key="6">
    <source>
        <dbReference type="Proteomes" id="UP001209854"/>
    </source>
</evidence>
<dbReference type="SMART" id="SM01008">
    <property type="entry name" value="Ald_Xan_dh_C"/>
    <property type="match status" value="1"/>
</dbReference>
<comment type="caution">
    <text evidence="5">The sequence shown here is derived from an EMBL/GenBank/DDBJ whole genome shotgun (WGS) entry which is preliminary data.</text>
</comment>
<evidence type="ECO:0000313" key="5">
    <source>
        <dbReference type="EMBL" id="MCW7551152.1"/>
    </source>
</evidence>
<sequence>MTFTLNGKECTIRAEAGENAQALLKRLGMRSVRNSDDGYGFAGSDTILLDGCTVNASLLIAAQLEGCEVVTAESLNEHGKLGPVQSALIDAGVIQSGYNDPALALLITDLLKRNPNPSRAAIKDVLSSLFLRESAYQQVFDAIEIASKRIKNPQFEKSTAPSFGDNLRHVGKPGGKVDAAAAIKAEACFVEDFVAADACVLKMLRSPHAHAYITRIDTTEAESMPGVVAVFDHRNCPDVYYTPGGQTAPEPSPLDRRLFGQKMRHYGDRVAAVVAETEEQAKAALKTIKVDYEVLKPVLSIREAMAEDAPIVHNGVISYSVGAPDNLEEQNKTADPRDGRIHFNFPFGGDPRKNIAATGHGEIGDVDQGFEEADLVIERTYQSRQAQQLPPEQHLCYTYMEADRVVVRAATQVPWHVRRKIATVLGIKQHKIHVIKERLGGGFGSKQDILVEEVCAFATHTTGRPVLFRHTREEEFIASSTRHVAEITIKMGAKKDGTITAFDVDFRFNTGPYGNHALTVPCNAPAISLPLYPCENVKFQVTTYYSNIAPTGAYQGYGGPKGNFAVQMIVAEMADALGIDQLEMIEKNRVHEGQSLELLGKVGEGKLPTSVPVAHSCALGKVLETGAEQFGWSTPKEEPAESHIRVGRGLATMQQKSGIPDIDQANAWIKLASDGTLIVHSGGADLGTGLDTVVAKLSAEVLCTSLDDIHVVSGDTDSCLFDKGAYASSGTCFSGNAAKLAAEDLRDKILKTAAHLLEEPVESLEVEYPAIVRTNVRTNVRTKEYHDKDKRISFCEVAEYAESGKGCGQLMGQGSFITSEFAFPYGANFAEVAVDTRTGKVSLRKFHALVDCGTPVNPELALGQIYGASLRAIGHTLQEAIQYDDQGRVVNANFADYGAPMVGDLPEDFLATLVPSDDPVGPFGAKSVSEISVNAAAPAIVSAIHDATGVWVRDWHITPEKMLRALQEKQ</sequence>
<dbReference type="PIRSF" id="PIRSF000127">
    <property type="entry name" value="Xanthine_DH"/>
    <property type="match status" value="1"/>
</dbReference>